<reference evidence="3" key="1">
    <citation type="submission" date="2020-12" db="EMBL/GenBank/DDBJ databases">
        <title>Clostridium thailandense sp. nov., a novel acetogenic bacterium isolated from peat land soil in Thailand.</title>
        <authorList>
            <person name="Chaikitkaew S."/>
            <person name="Birkeland N.K."/>
        </authorList>
    </citation>
    <scope>NUCLEOTIDE SEQUENCE</scope>
    <source>
        <strain evidence="3">DSM 17425</strain>
    </source>
</reference>
<dbReference type="SUPFAM" id="SSF53756">
    <property type="entry name" value="UDP-Glycosyltransferase/glycogen phosphorylase"/>
    <property type="match status" value="1"/>
</dbReference>
<dbReference type="PANTHER" id="PTHR46401:SF2">
    <property type="entry name" value="GLYCOSYLTRANSFERASE WBBK-RELATED"/>
    <property type="match status" value="1"/>
</dbReference>
<protein>
    <submittedName>
        <fullName evidence="3">Glycosyltransferase</fullName>
    </submittedName>
</protein>
<evidence type="ECO:0000313" key="3">
    <source>
        <dbReference type="EMBL" id="MBI6874623.1"/>
    </source>
</evidence>
<dbReference type="PANTHER" id="PTHR46401">
    <property type="entry name" value="GLYCOSYLTRANSFERASE WBBK-RELATED"/>
    <property type="match status" value="1"/>
</dbReference>
<dbReference type="Gene3D" id="3.40.50.2000">
    <property type="entry name" value="Glycogen Phosphorylase B"/>
    <property type="match status" value="2"/>
</dbReference>
<dbReference type="GO" id="GO:0016757">
    <property type="term" value="F:glycosyltransferase activity"/>
    <property type="evidence" value="ECO:0007669"/>
    <property type="project" value="InterPro"/>
</dbReference>
<dbReference type="Pfam" id="PF00534">
    <property type="entry name" value="Glycos_transf_1"/>
    <property type="match status" value="1"/>
</dbReference>
<keyword evidence="1" id="KW-0808">Transferase</keyword>
<comment type="caution">
    <text evidence="3">The sequence shown here is derived from an EMBL/GenBank/DDBJ whole genome shotgun (WGS) entry which is preliminary data.</text>
</comment>
<dbReference type="AlphaFoldDB" id="A0A934HWK0"/>
<dbReference type="CDD" id="cd03801">
    <property type="entry name" value="GT4_PimA-like"/>
    <property type="match status" value="1"/>
</dbReference>
<organism evidence="3 4">
    <name type="scientific">Clostridium aciditolerans</name>
    <dbReference type="NCBI Taxonomy" id="339861"/>
    <lineage>
        <taxon>Bacteria</taxon>
        <taxon>Bacillati</taxon>
        <taxon>Bacillota</taxon>
        <taxon>Clostridia</taxon>
        <taxon>Eubacteriales</taxon>
        <taxon>Clostridiaceae</taxon>
        <taxon>Clostridium</taxon>
    </lineage>
</organism>
<accession>A0A934HWK0</accession>
<dbReference type="GO" id="GO:0009103">
    <property type="term" value="P:lipopolysaccharide biosynthetic process"/>
    <property type="evidence" value="ECO:0007669"/>
    <property type="project" value="TreeGrafter"/>
</dbReference>
<dbReference type="RefSeq" id="WP_211144008.1">
    <property type="nucleotide sequence ID" value="NZ_JAEEGB010000027.1"/>
</dbReference>
<evidence type="ECO:0000256" key="1">
    <source>
        <dbReference type="ARBA" id="ARBA00022679"/>
    </source>
</evidence>
<proteinExistence type="predicted"/>
<dbReference type="Proteomes" id="UP000622687">
    <property type="component" value="Unassembled WGS sequence"/>
</dbReference>
<dbReference type="EMBL" id="JAEEGB010000027">
    <property type="protein sequence ID" value="MBI6874623.1"/>
    <property type="molecule type" value="Genomic_DNA"/>
</dbReference>
<evidence type="ECO:0000259" key="2">
    <source>
        <dbReference type="Pfam" id="PF00534"/>
    </source>
</evidence>
<gene>
    <name evidence="3" type="ORF">I6U51_18300</name>
</gene>
<sequence length="342" mass="40047">MKVLLCIRSDYYRNFAGDSMQVLKTAEYLRKMGVTVDINDGGILDYSSYDIVHLFNLTIIGETYKYYKIAKSYKKNVVLSPVYWNMTKYYYYINDLENIKLWDRCKMYRTEILKGCKMIYPNSKLEGELIQKEFGKWVPYTVVYNGVEVESEEVPLYNFKERYNLNNYILCVGKIEERKNQLKLAEICNNIGIQLVIIGNISNKKYFSECMKFRNVIYLGFMDSYNIYNAYRFSKLHVLPSFVETPGLSSLEAAASGCNIVSTIEGCTKEYFGDMAIYCNPYDTNTIENAVLAGIKQKKNDRLKAYVLENYNWEKCIRTLYDSYEKVVNSYKSLQKNKIEVE</sequence>
<evidence type="ECO:0000313" key="4">
    <source>
        <dbReference type="Proteomes" id="UP000622687"/>
    </source>
</evidence>
<keyword evidence="4" id="KW-1185">Reference proteome</keyword>
<dbReference type="InterPro" id="IPR001296">
    <property type="entry name" value="Glyco_trans_1"/>
</dbReference>
<name>A0A934HWK0_9CLOT</name>
<feature type="domain" description="Glycosyl transferase family 1" evidence="2">
    <location>
        <begin position="166"/>
        <end position="291"/>
    </location>
</feature>